<feature type="transmembrane region" description="Helical" evidence="6">
    <location>
        <begin position="127"/>
        <end position="148"/>
    </location>
</feature>
<dbReference type="CDD" id="cd06579">
    <property type="entry name" value="TM_PBP1_transp_AraH_like"/>
    <property type="match status" value="1"/>
</dbReference>
<keyword evidence="5 6" id="KW-0472">Membrane</keyword>
<feature type="transmembrane region" description="Helical" evidence="6">
    <location>
        <begin position="266"/>
        <end position="286"/>
    </location>
</feature>
<dbReference type="PANTHER" id="PTHR32196">
    <property type="entry name" value="ABC TRANSPORTER PERMEASE PROTEIN YPHD-RELATED-RELATED"/>
    <property type="match status" value="1"/>
</dbReference>
<evidence type="ECO:0000313" key="8">
    <source>
        <dbReference type="Proteomes" id="UP000186406"/>
    </source>
</evidence>
<dbReference type="RefSeq" id="WP_073629170.1">
    <property type="nucleotide sequence ID" value="NZ_FRXO01000004.1"/>
</dbReference>
<keyword evidence="4 6" id="KW-1133">Transmembrane helix</keyword>
<reference evidence="7 8" key="1">
    <citation type="submission" date="2016-12" db="EMBL/GenBank/DDBJ databases">
        <authorList>
            <person name="Song W.-J."/>
            <person name="Kurnit D.M."/>
        </authorList>
    </citation>
    <scope>NUCLEOTIDE SEQUENCE [LARGE SCALE GENOMIC DNA]</scope>
    <source>
        <strain evidence="7 8">DSM 19599</strain>
    </source>
</reference>
<evidence type="ECO:0000256" key="2">
    <source>
        <dbReference type="ARBA" id="ARBA00022475"/>
    </source>
</evidence>
<dbReference type="InterPro" id="IPR001851">
    <property type="entry name" value="ABC_transp_permease"/>
</dbReference>
<evidence type="ECO:0000256" key="6">
    <source>
        <dbReference type="SAM" id="Phobius"/>
    </source>
</evidence>
<dbReference type="AlphaFoldDB" id="A0A1M7ZM64"/>
<dbReference type="GO" id="GO:0005886">
    <property type="term" value="C:plasma membrane"/>
    <property type="evidence" value="ECO:0007669"/>
    <property type="project" value="UniProtKB-SubCell"/>
</dbReference>
<dbReference type="Pfam" id="PF02653">
    <property type="entry name" value="BPD_transp_2"/>
    <property type="match status" value="1"/>
</dbReference>
<protein>
    <submittedName>
        <fullName evidence="7">Ribose transport system permease protein</fullName>
    </submittedName>
</protein>
<gene>
    <name evidence="7" type="ORF">SAMN02745172_02558</name>
</gene>
<dbReference type="STRING" id="1123029.SAMN02745172_02558"/>
<organism evidence="7 8">
    <name type="scientific">Pseudoxanthobacter soli DSM 19599</name>
    <dbReference type="NCBI Taxonomy" id="1123029"/>
    <lineage>
        <taxon>Bacteria</taxon>
        <taxon>Pseudomonadati</taxon>
        <taxon>Pseudomonadota</taxon>
        <taxon>Alphaproteobacteria</taxon>
        <taxon>Hyphomicrobiales</taxon>
        <taxon>Segnochrobactraceae</taxon>
        <taxon>Pseudoxanthobacter</taxon>
    </lineage>
</organism>
<dbReference type="Proteomes" id="UP000186406">
    <property type="component" value="Unassembled WGS sequence"/>
</dbReference>
<keyword evidence="3 6" id="KW-0812">Transmembrane</keyword>
<sequence>MIKTRLFSRPEIKPLLLAAASVLVLCQNWSVFTDADNLASLQSAIAPAAIVAVGLTILLIAGSFDLSIGAIAGLAGVVLALTLSGGAPLAVAVSAALAAGAAIGVLNGVLVTIIGINPLIATLATTYIVRGIIETTISGLGVGGFTALGDGLSALGSSTILGLYPMTWAAIVLAAGATVLLSGSRIGRRLYYAGGNPEAAAMLGLSVRRIRFAAFVAMGVVAALAGVFMTARVGMANRYLGIGLEMQTIIACLLGGASIAGGRGSVPGSILGVIFVALVNNAFNLFEVRAEWQNVAIGGVLVGAVVMDAYVNLLRRRSVAAVAA</sequence>
<dbReference type="OrthoDB" id="192433at2"/>
<proteinExistence type="predicted"/>
<keyword evidence="8" id="KW-1185">Reference proteome</keyword>
<dbReference type="EMBL" id="FRXO01000004">
    <property type="protein sequence ID" value="SHO65909.1"/>
    <property type="molecule type" value="Genomic_DNA"/>
</dbReference>
<feature type="transmembrane region" description="Helical" evidence="6">
    <location>
        <begin position="160"/>
        <end position="181"/>
    </location>
</feature>
<accession>A0A1M7ZM64</accession>
<evidence type="ECO:0000313" key="7">
    <source>
        <dbReference type="EMBL" id="SHO65909.1"/>
    </source>
</evidence>
<feature type="transmembrane region" description="Helical" evidence="6">
    <location>
        <begin position="45"/>
        <end position="64"/>
    </location>
</feature>
<feature type="transmembrane region" description="Helical" evidence="6">
    <location>
        <begin position="239"/>
        <end position="259"/>
    </location>
</feature>
<dbReference type="GO" id="GO:0022857">
    <property type="term" value="F:transmembrane transporter activity"/>
    <property type="evidence" value="ECO:0007669"/>
    <property type="project" value="InterPro"/>
</dbReference>
<comment type="subcellular location">
    <subcellularLocation>
        <location evidence="1">Cell membrane</location>
        <topology evidence="1">Multi-pass membrane protein</topology>
    </subcellularLocation>
</comment>
<evidence type="ECO:0000256" key="4">
    <source>
        <dbReference type="ARBA" id="ARBA00022989"/>
    </source>
</evidence>
<feature type="transmembrane region" description="Helical" evidence="6">
    <location>
        <begin position="71"/>
        <end position="91"/>
    </location>
</feature>
<evidence type="ECO:0000256" key="3">
    <source>
        <dbReference type="ARBA" id="ARBA00022692"/>
    </source>
</evidence>
<name>A0A1M7ZM64_9HYPH</name>
<evidence type="ECO:0000256" key="1">
    <source>
        <dbReference type="ARBA" id="ARBA00004651"/>
    </source>
</evidence>
<keyword evidence="2" id="KW-1003">Cell membrane</keyword>
<feature type="transmembrane region" description="Helical" evidence="6">
    <location>
        <begin position="212"/>
        <end position="233"/>
    </location>
</feature>
<feature type="transmembrane region" description="Helical" evidence="6">
    <location>
        <begin position="97"/>
        <end position="120"/>
    </location>
</feature>
<evidence type="ECO:0000256" key="5">
    <source>
        <dbReference type="ARBA" id="ARBA00023136"/>
    </source>
</evidence>
<feature type="transmembrane region" description="Helical" evidence="6">
    <location>
        <begin position="292"/>
        <end position="311"/>
    </location>
</feature>